<dbReference type="RefSeq" id="WP_203405289.1">
    <property type="nucleotide sequence ID" value="NZ_CP043494.1"/>
</dbReference>
<sequence>MGRIFETRKTTMFARWNKMAKMFTRISKDIAIAVKAGGPSPDNNPALRRALQNARAANMPKDKVEAAIKRASGQDAKDYDVVLYEGYGPHGIAILVETATDNVVRTVANVRMHFKDGGGNLGTTGSVNYLFQRMGVFRLAPEGLDLEALELDLIDHGLQEMGEGTGEKGEKQIIIRCAFNDFGQLQSAIEARGLTPLSSESEYIAQNLIELPEDKANEVLEVVDALEQDEDVQRVFHNLG</sequence>
<reference evidence="9 10" key="1">
    <citation type="submission" date="2019-08" db="EMBL/GenBank/DDBJ databases">
        <title>Archangium and Cystobacter genomes.</title>
        <authorList>
            <person name="Chen I.-C.K."/>
            <person name="Wielgoss S."/>
        </authorList>
    </citation>
    <scope>NUCLEOTIDE SEQUENCE [LARGE SCALE GENOMIC DNA]</scope>
    <source>
        <strain evidence="9 10">Cbm 6</strain>
    </source>
</reference>
<dbReference type="HAMAP" id="MF_00693">
    <property type="entry name" value="Transcrip_reg_TACO1"/>
    <property type="match status" value="1"/>
</dbReference>
<dbReference type="Pfam" id="PF01709">
    <property type="entry name" value="Transcrip_reg"/>
    <property type="match status" value="1"/>
</dbReference>
<dbReference type="Proteomes" id="UP001611383">
    <property type="component" value="Chromosome"/>
</dbReference>
<dbReference type="InterPro" id="IPR017856">
    <property type="entry name" value="Integrase-like_N"/>
</dbReference>
<dbReference type="Pfam" id="PF20772">
    <property type="entry name" value="TACO1_YebC_N"/>
    <property type="match status" value="1"/>
</dbReference>
<dbReference type="EMBL" id="CP043494">
    <property type="protein sequence ID" value="WNG47833.1"/>
    <property type="molecule type" value="Genomic_DNA"/>
</dbReference>
<evidence type="ECO:0000256" key="5">
    <source>
        <dbReference type="ARBA" id="ARBA00023163"/>
    </source>
</evidence>
<protein>
    <recommendedName>
        <fullName evidence="6">Probable transcriptional regulatory protein F0U60_29635</fullName>
    </recommendedName>
</protein>
<dbReference type="NCBIfam" id="NF009044">
    <property type="entry name" value="PRK12378.1"/>
    <property type="match status" value="1"/>
</dbReference>
<evidence type="ECO:0000256" key="4">
    <source>
        <dbReference type="ARBA" id="ARBA00023125"/>
    </source>
</evidence>
<keyword evidence="2 6" id="KW-0963">Cytoplasm</keyword>
<feature type="domain" description="TACO1/YebC-like N-terminal" evidence="8">
    <location>
        <begin position="5"/>
        <end position="74"/>
    </location>
</feature>
<dbReference type="InterPro" id="IPR002876">
    <property type="entry name" value="Transcrip_reg_TACO1-like"/>
</dbReference>
<evidence type="ECO:0000256" key="3">
    <source>
        <dbReference type="ARBA" id="ARBA00023015"/>
    </source>
</evidence>
<dbReference type="InterPro" id="IPR029072">
    <property type="entry name" value="YebC-like"/>
</dbReference>
<evidence type="ECO:0000259" key="7">
    <source>
        <dbReference type="Pfam" id="PF01709"/>
    </source>
</evidence>
<dbReference type="GO" id="GO:0003677">
    <property type="term" value="F:DNA binding"/>
    <property type="evidence" value="ECO:0007669"/>
    <property type="project" value="UniProtKB-KW"/>
</dbReference>
<keyword evidence="3 6" id="KW-0805">Transcription regulation</keyword>
<evidence type="ECO:0000313" key="10">
    <source>
        <dbReference type="Proteomes" id="UP001611383"/>
    </source>
</evidence>
<dbReference type="NCBIfam" id="TIGR01033">
    <property type="entry name" value="YebC/PmpR family DNA-binding transcriptional regulator"/>
    <property type="match status" value="1"/>
</dbReference>
<dbReference type="SUPFAM" id="SSF75625">
    <property type="entry name" value="YebC-like"/>
    <property type="match status" value="1"/>
</dbReference>
<dbReference type="InterPro" id="IPR048300">
    <property type="entry name" value="TACO1_YebC-like_2nd/3rd_dom"/>
</dbReference>
<feature type="domain" description="TACO1/YebC-like second and third" evidence="7">
    <location>
        <begin position="80"/>
        <end position="239"/>
    </location>
</feature>
<organism evidence="9 10">
    <name type="scientific">Archangium minus</name>
    <dbReference type="NCBI Taxonomy" id="83450"/>
    <lineage>
        <taxon>Bacteria</taxon>
        <taxon>Pseudomonadati</taxon>
        <taxon>Myxococcota</taxon>
        <taxon>Myxococcia</taxon>
        <taxon>Myxococcales</taxon>
        <taxon>Cystobacterineae</taxon>
        <taxon>Archangiaceae</taxon>
        <taxon>Archangium</taxon>
    </lineage>
</organism>
<keyword evidence="10" id="KW-1185">Reference proteome</keyword>
<comment type="subcellular location">
    <subcellularLocation>
        <location evidence="6">Cytoplasm</location>
    </subcellularLocation>
</comment>
<dbReference type="PANTHER" id="PTHR12532">
    <property type="entry name" value="TRANSLATIONAL ACTIVATOR OF CYTOCHROME C OXIDASE 1"/>
    <property type="match status" value="1"/>
</dbReference>
<evidence type="ECO:0000256" key="6">
    <source>
        <dbReference type="HAMAP-Rule" id="MF_00693"/>
    </source>
</evidence>
<accession>A0ABY9WXH0</accession>
<dbReference type="Gene3D" id="3.30.70.980">
    <property type="match status" value="2"/>
</dbReference>
<keyword evidence="4 6" id="KW-0238">DNA-binding</keyword>
<dbReference type="InterPro" id="IPR049083">
    <property type="entry name" value="TACO1_YebC_N"/>
</dbReference>
<dbReference type="PANTHER" id="PTHR12532:SF6">
    <property type="entry name" value="TRANSCRIPTIONAL REGULATORY PROTEIN YEBC-RELATED"/>
    <property type="match status" value="1"/>
</dbReference>
<evidence type="ECO:0000259" key="8">
    <source>
        <dbReference type="Pfam" id="PF20772"/>
    </source>
</evidence>
<dbReference type="InterPro" id="IPR026564">
    <property type="entry name" value="Transcrip_reg_TACO1-like_dom3"/>
</dbReference>
<comment type="similarity">
    <text evidence="1 6">Belongs to the TACO1 family.</text>
</comment>
<proteinExistence type="inferred from homology"/>
<gene>
    <name evidence="9" type="ORF">F0U60_29635</name>
</gene>
<dbReference type="Gene3D" id="1.10.10.200">
    <property type="match status" value="1"/>
</dbReference>
<keyword evidence="5 6" id="KW-0804">Transcription</keyword>
<evidence type="ECO:0000256" key="1">
    <source>
        <dbReference type="ARBA" id="ARBA00008724"/>
    </source>
</evidence>
<evidence type="ECO:0000256" key="2">
    <source>
        <dbReference type="ARBA" id="ARBA00022490"/>
    </source>
</evidence>
<evidence type="ECO:0000313" key="9">
    <source>
        <dbReference type="EMBL" id="WNG47833.1"/>
    </source>
</evidence>
<name>A0ABY9WXH0_9BACT</name>